<name>A0ABV6MYI3_9PSEU</name>
<proteinExistence type="predicted"/>
<organism evidence="3 4">
    <name type="scientific">Kutzneria chonburiensis</name>
    <dbReference type="NCBI Taxonomy" id="1483604"/>
    <lineage>
        <taxon>Bacteria</taxon>
        <taxon>Bacillati</taxon>
        <taxon>Actinomycetota</taxon>
        <taxon>Actinomycetes</taxon>
        <taxon>Pseudonocardiales</taxon>
        <taxon>Pseudonocardiaceae</taxon>
        <taxon>Kutzneria</taxon>
    </lineage>
</organism>
<comment type="caution">
    <text evidence="3">The sequence shown here is derived from an EMBL/GenBank/DDBJ whole genome shotgun (WGS) entry which is preliminary data.</text>
</comment>
<protein>
    <submittedName>
        <fullName evidence="3">DUF4328 domain-containing protein</fullName>
    </submittedName>
</protein>
<evidence type="ECO:0000313" key="4">
    <source>
        <dbReference type="Proteomes" id="UP001589810"/>
    </source>
</evidence>
<dbReference type="Proteomes" id="UP001589810">
    <property type="component" value="Unassembled WGS sequence"/>
</dbReference>
<feature type="transmembrane region" description="Helical" evidence="1">
    <location>
        <begin position="97"/>
        <end position="116"/>
    </location>
</feature>
<dbReference type="EMBL" id="JBHLUD010000009">
    <property type="protein sequence ID" value="MFC0545379.1"/>
    <property type="molecule type" value="Genomic_DNA"/>
</dbReference>
<feature type="transmembrane region" description="Helical" evidence="1">
    <location>
        <begin position="20"/>
        <end position="40"/>
    </location>
</feature>
<feature type="transmembrane region" description="Helical" evidence="1">
    <location>
        <begin position="163"/>
        <end position="184"/>
    </location>
</feature>
<evidence type="ECO:0000313" key="3">
    <source>
        <dbReference type="EMBL" id="MFC0545379.1"/>
    </source>
</evidence>
<dbReference type="Pfam" id="PF14219">
    <property type="entry name" value="DUF4328"/>
    <property type="match status" value="1"/>
</dbReference>
<sequence>MSRTVAPPARRRLPKNWRAVGRPALIASVLIALVLVTDIVETAADIAGAATVDDVVLWINAGLFVLAGVAFIGWLWRARANAELLVGPHGQRLTREWVIGSWFCPVVNLWFPYQVVVDVWRASAPDRGCLRDGLVVWWWMTFAVSWLFTRFITLVGIVDVAPLLLSCALNLASGVFALLVVRQISDWQALPRT</sequence>
<feature type="transmembrane region" description="Helical" evidence="1">
    <location>
        <begin position="55"/>
        <end position="76"/>
    </location>
</feature>
<feature type="transmembrane region" description="Helical" evidence="1">
    <location>
        <begin position="136"/>
        <end position="156"/>
    </location>
</feature>
<keyword evidence="1" id="KW-1133">Transmembrane helix</keyword>
<evidence type="ECO:0000259" key="2">
    <source>
        <dbReference type="Pfam" id="PF14219"/>
    </source>
</evidence>
<evidence type="ECO:0000256" key="1">
    <source>
        <dbReference type="SAM" id="Phobius"/>
    </source>
</evidence>
<keyword evidence="1" id="KW-0472">Membrane</keyword>
<keyword evidence="1" id="KW-0812">Transmembrane</keyword>
<feature type="domain" description="DUF4328" evidence="2">
    <location>
        <begin position="42"/>
        <end position="184"/>
    </location>
</feature>
<gene>
    <name evidence="3" type="ORF">ACFFH7_27980</name>
</gene>
<reference evidence="3 4" key="1">
    <citation type="submission" date="2024-09" db="EMBL/GenBank/DDBJ databases">
        <authorList>
            <person name="Sun Q."/>
            <person name="Mori K."/>
        </authorList>
    </citation>
    <scope>NUCLEOTIDE SEQUENCE [LARGE SCALE GENOMIC DNA]</scope>
    <source>
        <strain evidence="3 4">TBRC 1432</strain>
    </source>
</reference>
<accession>A0ABV6MYI3</accession>
<dbReference type="RefSeq" id="WP_273934694.1">
    <property type="nucleotide sequence ID" value="NZ_CP097263.1"/>
</dbReference>
<dbReference type="InterPro" id="IPR025565">
    <property type="entry name" value="DUF4328"/>
</dbReference>
<keyword evidence="4" id="KW-1185">Reference proteome</keyword>